<keyword evidence="3" id="KW-1185">Reference proteome</keyword>
<dbReference type="EMBL" id="JAGGKG010000012">
    <property type="protein sequence ID" value="MBP1905998.1"/>
    <property type="molecule type" value="Genomic_DNA"/>
</dbReference>
<protein>
    <recommendedName>
        <fullName evidence="4">DUF5671 domain-containing protein</fullName>
    </recommendedName>
</protein>
<sequence>MIFHPTIAFSGFIGSLIIAIFTGSLLAINPFRLFISKEELNFISSGMKMIRHLYFAIIVTLGSSLYTIVLTSIDKEYEKAWIHKFVTQVVGAATTLYIFFGTVLIISILQIPSVKKLIKNFANKSRLNKNVIILSYLFIWACCIISCTVFHGLFMNETLLNNVKPEMKFNTSSDLLFQIYLYDKEIIFLYLLMLLVIYFIYVLIEKSSKFLLKFEIFINVYCTDGSIYLNKYLVNHNVDGNLLVCDTNNVSDINKYLISKSQIKYIKFITVPYSFGEEIDKLYRRIVLPEDFTEQEKNLDYRNSDHK</sequence>
<dbReference type="RefSeq" id="WP_210089610.1">
    <property type="nucleotide sequence ID" value="NZ_JAGGKG010000012.1"/>
</dbReference>
<feature type="transmembrane region" description="Helical" evidence="1">
    <location>
        <begin position="130"/>
        <end position="154"/>
    </location>
</feature>
<keyword evidence="1" id="KW-1133">Transmembrane helix</keyword>
<keyword evidence="1" id="KW-0472">Membrane</keyword>
<evidence type="ECO:0000256" key="1">
    <source>
        <dbReference type="SAM" id="Phobius"/>
    </source>
</evidence>
<reference evidence="2 3" key="1">
    <citation type="submission" date="2021-03" db="EMBL/GenBank/DDBJ databases">
        <title>Genomic Encyclopedia of Type Strains, Phase IV (KMG-IV): sequencing the most valuable type-strain genomes for metagenomic binning, comparative biology and taxonomic classification.</title>
        <authorList>
            <person name="Goeker M."/>
        </authorList>
    </citation>
    <scope>NUCLEOTIDE SEQUENCE [LARGE SCALE GENOMIC DNA]</scope>
    <source>
        <strain evidence="2 3">DSM 14349</strain>
    </source>
</reference>
<accession>A0ABS4FUH1</accession>
<dbReference type="Proteomes" id="UP001519272">
    <property type="component" value="Unassembled WGS sequence"/>
</dbReference>
<feature type="transmembrane region" description="Helical" evidence="1">
    <location>
        <begin position="52"/>
        <end position="73"/>
    </location>
</feature>
<proteinExistence type="predicted"/>
<comment type="caution">
    <text evidence="2">The sequence shown here is derived from an EMBL/GenBank/DDBJ whole genome shotgun (WGS) entry which is preliminary data.</text>
</comment>
<keyword evidence="1" id="KW-0812">Transmembrane</keyword>
<name>A0ABS4FUH1_9BACL</name>
<evidence type="ECO:0008006" key="4">
    <source>
        <dbReference type="Google" id="ProtNLM"/>
    </source>
</evidence>
<evidence type="ECO:0000313" key="2">
    <source>
        <dbReference type="EMBL" id="MBP1905998.1"/>
    </source>
</evidence>
<evidence type="ECO:0000313" key="3">
    <source>
        <dbReference type="Proteomes" id="UP001519272"/>
    </source>
</evidence>
<feature type="transmembrane region" description="Helical" evidence="1">
    <location>
        <begin position="85"/>
        <end position="109"/>
    </location>
</feature>
<gene>
    <name evidence="2" type="ORF">J2Z32_002647</name>
</gene>
<feature type="transmembrane region" description="Helical" evidence="1">
    <location>
        <begin position="186"/>
        <end position="204"/>
    </location>
</feature>
<feature type="transmembrane region" description="Helical" evidence="1">
    <location>
        <begin position="6"/>
        <end position="31"/>
    </location>
</feature>
<organism evidence="2 3">
    <name type="scientific">Paenibacillus turicensis</name>
    <dbReference type="NCBI Taxonomy" id="160487"/>
    <lineage>
        <taxon>Bacteria</taxon>
        <taxon>Bacillati</taxon>
        <taxon>Bacillota</taxon>
        <taxon>Bacilli</taxon>
        <taxon>Bacillales</taxon>
        <taxon>Paenibacillaceae</taxon>
        <taxon>Paenibacillus</taxon>
    </lineage>
</organism>